<organism evidence="2 3">
    <name type="scientific">Microbacterium immunditiarum</name>
    <dbReference type="NCBI Taxonomy" id="337480"/>
    <lineage>
        <taxon>Bacteria</taxon>
        <taxon>Bacillati</taxon>
        <taxon>Actinomycetota</taxon>
        <taxon>Actinomycetes</taxon>
        <taxon>Micrococcales</taxon>
        <taxon>Microbacteriaceae</taxon>
        <taxon>Microbacterium</taxon>
    </lineage>
</organism>
<evidence type="ECO:0000256" key="1">
    <source>
        <dbReference type="SAM" id="MobiDB-lite"/>
    </source>
</evidence>
<dbReference type="AlphaFoldDB" id="A0A7Y9KL76"/>
<dbReference type="RefSeq" id="WP_179489613.1">
    <property type="nucleotide sequence ID" value="NZ_JACCBV010000001.1"/>
</dbReference>
<accession>A0A7Y9KL76</accession>
<keyword evidence="3" id="KW-1185">Reference proteome</keyword>
<feature type="region of interest" description="Disordered" evidence="1">
    <location>
        <begin position="47"/>
        <end position="68"/>
    </location>
</feature>
<comment type="caution">
    <text evidence="2">The sequence shown here is derived from an EMBL/GenBank/DDBJ whole genome shotgun (WGS) entry which is preliminary data.</text>
</comment>
<proteinExistence type="predicted"/>
<gene>
    <name evidence="2" type="ORF">BJ991_001986</name>
</gene>
<dbReference type="Proteomes" id="UP000576969">
    <property type="component" value="Unassembled WGS sequence"/>
</dbReference>
<sequence length="68" mass="6973">MGLFTQRPEHNEQWAGLPSEPVERTPAEQLGDAVPGIDSLVIPDAAAGVTSIEIPVPPADPGGGTDAE</sequence>
<protein>
    <submittedName>
        <fullName evidence="2">Uncharacterized protein</fullName>
    </submittedName>
</protein>
<dbReference type="EMBL" id="JACCBV010000001">
    <property type="protein sequence ID" value="NYE19958.1"/>
    <property type="molecule type" value="Genomic_DNA"/>
</dbReference>
<name>A0A7Y9KL76_9MICO</name>
<feature type="region of interest" description="Disordered" evidence="1">
    <location>
        <begin position="1"/>
        <end position="31"/>
    </location>
</feature>
<reference evidence="2 3" key="1">
    <citation type="submission" date="2020-07" db="EMBL/GenBank/DDBJ databases">
        <title>Sequencing the genomes of 1000 actinobacteria strains.</title>
        <authorList>
            <person name="Klenk H.-P."/>
        </authorList>
    </citation>
    <scope>NUCLEOTIDE SEQUENCE [LARGE SCALE GENOMIC DNA]</scope>
    <source>
        <strain evidence="2 3">DSM 24662</strain>
    </source>
</reference>
<evidence type="ECO:0000313" key="2">
    <source>
        <dbReference type="EMBL" id="NYE19958.1"/>
    </source>
</evidence>
<evidence type="ECO:0000313" key="3">
    <source>
        <dbReference type="Proteomes" id="UP000576969"/>
    </source>
</evidence>